<dbReference type="Proteomes" id="UP001196530">
    <property type="component" value="Unassembled WGS sequence"/>
</dbReference>
<keyword evidence="4 5" id="KW-0472">Membrane</keyword>
<proteinExistence type="predicted"/>
<feature type="transmembrane region" description="Helical" evidence="5">
    <location>
        <begin position="181"/>
        <end position="203"/>
    </location>
</feature>
<feature type="domain" description="EamA" evidence="6">
    <location>
        <begin position="186"/>
        <end position="320"/>
    </location>
</feature>
<gene>
    <name evidence="7" type="ORF">KL928_001051</name>
</gene>
<sequence>MITEIYEDYIKKNSGICFILLGNLFNSFMVFFCKLLLLDKDFDPPIHPLHILAIRMFITYIFCSYFLWKDPNYPFGPKGYRIFMVLRGLGGFVGVAGQYCALMYLSVSDTVAMSFLAPTVTSWMAYVFLGERYTRLEAICGATAFLGVIFVARPSFIFYGRDTTSEEDVSDGTQEIESSSATLRLIGTTAVLLSCLGTGVSMCSMRKIGFHAHPLLTVSFFALITFIVSSAGAIIFQLPLQIPHTLKQWLLLSTVGIAGFVMQYFSTMGMQREKAARAMSMSYTQLLYTTVLEYVLFDHLPSPLTILGSTIIVGSVMIIILYKPEEDEDENLDTELSLYEDTSSINSSDSDK</sequence>
<evidence type="ECO:0000313" key="8">
    <source>
        <dbReference type="Proteomes" id="UP001196530"/>
    </source>
</evidence>
<feature type="transmembrane region" description="Helical" evidence="5">
    <location>
        <begin position="80"/>
        <end position="105"/>
    </location>
</feature>
<accession>A0AAN6DI29</accession>
<evidence type="ECO:0000256" key="1">
    <source>
        <dbReference type="ARBA" id="ARBA00004141"/>
    </source>
</evidence>
<comment type="subcellular location">
    <subcellularLocation>
        <location evidence="1">Membrane</location>
        <topology evidence="1">Multi-pass membrane protein</topology>
    </subcellularLocation>
</comment>
<dbReference type="AlphaFoldDB" id="A0AAN6DI29"/>
<feature type="transmembrane region" description="Helical" evidence="5">
    <location>
        <begin position="111"/>
        <end position="129"/>
    </location>
</feature>
<dbReference type="InterPro" id="IPR037185">
    <property type="entry name" value="EmrE-like"/>
</dbReference>
<name>A0AAN6DI29_PICAN</name>
<dbReference type="Pfam" id="PF00892">
    <property type="entry name" value="EamA"/>
    <property type="match status" value="2"/>
</dbReference>
<feature type="transmembrane region" description="Helical" evidence="5">
    <location>
        <begin position="248"/>
        <end position="266"/>
    </location>
</feature>
<dbReference type="InterPro" id="IPR000620">
    <property type="entry name" value="EamA_dom"/>
</dbReference>
<feature type="transmembrane region" description="Helical" evidence="5">
    <location>
        <begin position="215"/>
        <end position="236"/>
    </location>
</feature>
<evidence type="ECO:0000256" key="3">
    <source>
        <dbReference type="ARBA" id="ARBA00022989"/>
    </source>
</evidence>
<evidence type="ECO:0000256" key="2">
    <source>
        <dbReference type="ARBA" id="ARBA00022692"/>
    </source>
</evidence>
<keyword evidence="3 5" id="KW-1133">Transmembrane helix</keyword>
<evidence type="ECO:0000256" key="5">
    <source>
        <dbReference type="SAM" id="Phobius"/>
    </source>
</evidence>
<dbReference type="PANTHER" id="PTHR22911">
    <property type="entry name" value="ACYL-MALONYL CONDENSING ENZYME-RELATED"/>
    <property type="match status" value="1"/>
</dbReference>
<feature type="domain" description="EamA" evidence="6">
    <location>
        <begin position="14"/>
        <end position="152"/>
    </location>
</feature>
<feature type="transmembrane region" description="Helical" evidence="5">
    <location>
        <begin position="136"/>
        <end position="161"/>
    </location>
</feature>
<comment type="caution">
    <text evidence="7">The sequence shown here is derived from an EMBL/GenBank/DDBJ whole genome shotgun (WGS) entry which is preliminary data.</text>
</comment>
<evidence type="ECO:0000256" key="4">
    <source>
        <dbReference type="ARBA" id="ARBA00023136"/>
    </source>
</evidence>
<evidence type="ECO:0000259" key="6">
    <source>
        <dbReference type="Pfam" id="PF00892"/>
    </source>
</evidence>
<feature type="transmembrane region" description="Helical" evidence="5">
    <location>
        <begin position="303"/>
        <end position="322"/>
    </location>
</feature>
<evidence type="ECO:0000313" key="7">
    <source>
        <dbReference type="EMBL" id="KAG7820967.1"/>
    </source>
</evidence>
<protein>
    <recommendedName>
        <fullName evidence="6">EamA domain-containing protein</fullName>
    </recommendedName>
</protein>
<organism evidence="7 8">
    <name type="scientific">Pichia angusta</name>
    <name type="common">Yeast</name>
    <name type="synonym">Hansenula polymorpha</name>
    <dbReference type="NCBI Taxonomy" id="870730"/>
    <lineage>
        <taxon>Eukaryota</taxon>
        <taxon>Fungi</taxon>
        <taxon>Dikarya</taxon>
        <taxon>Ascomycota</taxon>
        <taxon>Saccharomycotina</taxon>
        <taxon>Pichiomycetes</taxon>
        <taxon>Pichiales</taxon>
        <taxon>Pichiaceae</taxon>
        <taxon>Ogataea</taxon>
    </lineage>
</organism>
<dbReference type="GeneID" id="66125102"/>
<reference evidence="7" key="1">
    <citation type="journal article" date="2021" name="G3 (Bethesda)">
        <title>Genomic diversity, chromosomal rearrangements, and interspecies hybridization in the ogataea polymorpha species complex.</title>
        <authorList>
            <person name="Hanson S.J."/>
            <person name="Cinneide E.O."/>
            <person name="Salzberg L.I."/>
            <person name="Wolfe K.H."/>
            <person name="McGowan J."/>
            <person name="Fitzpatrick D.A."/>
            <person name="Matlin K."/>
        </authorList>
    </citation>
    <scope>NUCLEOTIDE SEQUENCE</scope>
    <source>
        <strain evidence="7">61-244</strain>
    </source>
</reference>
<dbReference type="RefSeq" id="XP_043061510.1">
    <property type="nucleotide sequence ID" value="XM_043201374.1"/>
</dbReference>
<feature type="transmembrane region" description="Helical" evidence="5">
    <location>
        <begin position="16"/>
        <end position="37"/>
    </location>
</feature>
<feature type="transmembrane region" description="Helical" evidence="5">
    <location>
        <begin position="49"/>
        <end position="68"/>
    </location>
</feature>
<dbReference type="GO" id="GO:0016020">
    <property type="term" value="C:membrane"/>
    <property type="evidence" value="ECO:0007669"/>
    <property type="project" value="UniProtKB-SubCell"/>
</dbReference>
<dbReference type="SUPFAM" id="SSF103481">
    <property type="entry name" value="Multidrug resistance efflux transporter EmrE"/>
    <property type="match status" value="2"/>
</dbReference>
<keyword evidence="2 5" id="KW-0812">Transmembrane</keyword>
<dbReference type="PANTHER" id="PTHR22911:SF6">
    <property type="entry name" value="SOLUTE CARRIER FAMILY 35 MEMBER G1"/>
    <property type="match status" value="1"/>
</dbReference>
<dbReference type="EMBL" id="JAHLUX010000002">
    <property type="protein sequence ID" value="KAG7820967.1"/>
    <property type="molecule type" value="Genomic_DNA"/>
</dbReference>